<dbReference type="InterPro" id="IPR036197">
    <property type="entry name" value="NarG-like_sf"/>
</dbReference>
<dbReference type="InterPro" id="IPR009051">
    <property type="entry name" value="Helical_ferredxn"/>
</dbReference>
<organism evidence="8 9">
    <name type="scientific">Desulfoluna spongiiphila</name>
    <dbReference type="NCBI Taxonomy" id="419481"/>
    <lineage>
        <taxon>Bacteria</taxon>
        <taxon>Pseudomonadati</taxon>
        <taxon>Thermodesulfobacteriota</taxon>
        <taxon>Desulfobacteria</taxon>
        <taxon>Desulfobacterales</taxon>
        <taxon>Desulfolunaceae</taxon>
        <taxon>Desulfoluna</taxon>
    </lineage>
</organism>
<dbReference type="InterPro" id="IPR017900">
    <property type="entry name" value="4Fe4S_Fe_S_CS"/>
</dbReference>
<dbReference type="Proteomes" id="UP000198870">
    <property type="component" value="Unassembled WGS sequence"/>
</dbReference>
<evidence type="ECO:0000256" key="3">
    <source>
        <dbReference type="ARBA" id="ARBA00023002"/>
    </source>
</evidence>
<dbReference type="SUPFAM" id="SSF46548">
    <property type="entry name" value="alpha-helical ferredoxin"/>
    <property type="match status" value="1"/>
</dbReference>
<dbReference type="InterPro" id="IPR051460">
    <property type="entry name" value="HdrC_iron-sulfur_subunit"/>
</dbReference>
<keyword evidence="1" id="KW-0004">4Fe-4S</keyword>
<dbReference type="GO" id="GO:0016491">
    <property type="term" value="F:oxidoreductase activity"/>
    <property type="evidence" value="ECO:0007669"/>
    <property type="project" value="UniProtKB-KW"/>
</dbReference>
<sequence>MSDNTLVNPNLEFIDEVVGLGGDSLKKCFQCATCSVACPIAPEDSPFPRKEMIAASWGLKDRVVGSADIWLCHECGDCSTLCPRGAQPGDVLSAIRSYAISEYAQPKKLAKMVTDKSKFWILTAIPAAWFALMAIITMAFGGTMEKLFGFFGAHWVHHTDAPIAQARFISSWLVDLTFIPLATAAIVIFYLGLKRMLNDMHENALAEGKTDKQDLDIKAFLKTIPAVLPKILKHTQFNECGENKARGTAHMMVLYGFVGCFIATSIGFFLLYVVGSAGPYSQINPLKWFGNLGGILIVLGATLMIKDRLGKDKTSNYKDWYLLGLVVLLGATGLLTEMARLAGSTFGTYLLYYIHLIAVFHLFAYVPFSKLAHFVYRIVGMTYAEYANRQ</sequence>
<reference evidence="8 9" key="1">
    <citation type="submission" date="2016-10" db="EMBL/GenBank/DDBJ databases">
        <authorList>
            <person name="de Groot N.N."/>
        </authorList>
    </citation>
    <scope>NUCLEOTIDE SEQUENCE [LARGE SCALE GENOMIC DNA]</scope>
    <source>
        <strain evidence="8 9">AA1</strain>
    </source>
</reference>
<dbReference type="PANTHER" id="PTHR43255">
    <property type="entry name" value="IRON-SULFUR-BINDING OXIDOREDUCTASE FADF-RELATED-RELATED"/>
    <property type="match status" value="1"/>
</dbReference>
<keyword evidence="5" id="KW-0411">Iron-sulfur</keyword>
<proteinExistence type="predicted"/>
<dbReference type="GO" id="GO:0005886">
    <property type="term" value="C:plasma membrane"/>
    <property type="evidence" value="ECO:0007669"/>
    <property type="project" value="TreeGrafter"/>
</dbReference>
<keyword evidence="2" id="KW-0479">Metal-binding</keyword>
<dbReference type="GO" id="GO:0046872">
    <property type="term" value="F:metal ion binding"/>
    <property type="evidence" value="ECO:0007669"/>
    <property type="project" value="UniProtKB-KW"/>
</dbReference>
<keyword evidence="6" id="KW-0812">Transmembrane</keyword>
<feature type="domain" description="4Fe-4S ferredoxin-type" evidence="7">
    <location>
        <begin position="25"/>
        <end position="85"/>
    </location>
</feature>
<dbReference type="PROSITE" id="PS00198">
    <property type="entry name" value="4FE4S_FER_1"/>
    <property type="match status" value="1"/>
</dbReference>
<name>A0A1G5GQH5_9BACT</name>
<keyword evidence="6" id="KW-0472">Membrane</keyword>
<feature type="transmembrane region" description="Helical" evidence="6">
    <location>
        <begin position="172"/>
        <end position="193"/>
    </location>
</feature>
<keyword evidence="9" id="KW-1185">Reference proteome</keyword>
<dbReference type="AlphaFoldDB" id="A0A1G5GQH5"/>
<feature type="transmembrane region" description="Helical" evidence="6">
    <location>
        <begin position="320"/>
        <end position="343"/>
    </location>
</feature>
<dbReference type="Gene3D" id="1.20.950.20">
    <property type="entry name" value="Transmembrane di-heme cytochromes, Chain C"/>
    <property type="match status" value="1"/>
</dbReference>
<evidence type="ECO:0000313" key="9">
    <source>
        <dbReference type="Proteomes" id="UP000198870"/>
    </source>
</evidence>
<feature type="transmembrane region" description="Helical" evidence="6">
    <location>
        <begin position="286"/>
        <end position="305"/>
    </location>
</feature>
<feature type="transmembrane region" description="Helical" evidence="6">
    <location>
        <begin position="349"/>
        <end position="368"/>
    </location>
</feature>
<gene>
    <name evidence="8" type="ORF">SAMN05216233_11148</name>
</gene>
<dbReference type="InterPro" id="IPR017896">
    <property type="entry name" value="4Fe4S_Fe-S-bd"/>
</dbReference>
<accession>A0A1G5GQH5</accession>
<keyword evidence="3" id="KW-0560">Oxidoreductase</keyword>
<dbReference type="NCBIfam" id="NF038018">
    <property type="entry name" value="qmoC"/>
    <property type="match status" value="1"/>
</dbReference>
<evidence type="ECO:0000259" key="7">
    <source>
        <dbReference type="Pfam" id="PF13183"/>
    </source>
</evidence>
<dbReference type="RefSeq" id="WP_092211539.1">
    <property type="nucleotide sequence ID" value="NZ_FMUX01000011.1"/>
</dbReference>
<dbReference type="GO" id="GO:0051539">
    <property type="term" value="F:4 iron, 4 sulfur cluster binding"/>
    <property type="evidence" value="ECO:0007669"/>
    <property type="project" value="UniProtKB-KW"/>
</dbReference>
<feature type="transmembrane region" description="Helical" evidence="6">
    <location>
        <begin position="253"/>
        <end position="274"/>
    </location>
</feature>
<feature type="transmembrane region" description="Helical" evidence="6">
    <location>
        <begin position="119"/>
        <end position="140"/>
    </location>
</feature>
<dbReference type="Pfam" id="PF13183">
    <property type="entry name" value="Fer4_8"/>
    <property type="match status" value="1"/>
</dbReference>
<evidence type="ECO:0000256" key="5">
    <source>
        <dbReference type="ARBA" id="ARBA00023014"/>
    </source>
</evidence>
<dbReference type="EMBL" id="FMUX01000011">
    <property type="protein sequence ID" value="SCY53450.1"/>
    <property type="molecule type" value="Genomic_DNA"/>
</dbReference>
<dbReference type="OrthoDB" id="9794954at2"/>
<evidence type="ECO:0000256" key="2">
    <source>
        <dbReference type="ARBA" id="ARBA00022723"/>
    </source>
</evidence>
<evidence type="ECO:0000256" key="1">
    <source>
        <dbReference type="ARBA" id="ARBA00022485"/>
    </source>
</evidence>
<protein>
    <submittedName>
        <fullName evidence="8">Putative adenylylsulfate reductase-associated electron transfer protein QmoC</fullName>
    </submittedName>
</protein>
<dbReference type="SUPFAM" id="SSF103501">
    <property type="entry name" value="Respiratory nitrate reductase 1 gamma chain"/>
    <property type="match status" value="1"/>
</dbReference>
<evidence type="ECO:0000256" key="4">
    <source>
        <dbReference type="ARBA" id="ARBA00023004"/>
    </source>
</evidence>
<dbReference type="PANTHER" id="PTHR43255:SF1">
    <property type="entry name" value="IRON-SULFUR-BINDING OXIDOREDUCTASE FADF-RELATED"/>
    <property type="match status" value="1"/>
</dbReference>
<dbReference type="Gene3D" id="1.10.1060.10">
    <property type="entry name" value="Alpha-helical ferredoxin"/>
    <property type="match status" value="1"/>
</dbReference>
<dbReference type="STRING" id="419481.SAMN05216233_11148"/>
<keyword evidence="6" id="KW-1133">Transmembrane helix</keyword>
<evidence type="ECO:0000256" key="6">
    <source>
        <dbReference type="SAM" id="Phobius"/>
    </source>
</evidence>
<keyword evidence="4" id="KW-0408">Iron</keyword>
<evidence type="ECO:0000313" key="8">
    <source>
        <dbReference type="EMBL" id="SCY53450.1"/>
    </source>
</evidence>